<evidence type="ECO:0000256" key="1">
    <source>
        <dbReference type="SAM" id="MobiDB-lite"/>
    </source>
</evidence>
<reference evidence="4" key="3">
    <citation type="submission" date="2015-06" db="UniProtKB">
        <authorList>
            <consortium name="EnsemblProtists"/>
        </authorList>
    </citation>
    <scope>IDENTIFICATION</scope>
</reference>
<feature type="region of interest" description="Disordered" evidence="1">
    <location>
        <begin position="57"/>
        <end position="76"/>
    </location>
</feature>
<organism evidence="3">
    <name type="scientific">Guillardia theta (strain CCMP2712)</name>
    <name type="common">Cryptophyte</name>
    <dbReference type="NCBI Taxonomy" id="905079"/>
    <lineage>
        <taxon>Eukaryota</taxon>
        <taxon>Cryptophyceae</taxon>
        <taxon>Pyrenomonadales</taxon>
        <taxon>Geminigeraceae</taxon>
        <taxon>Guillardia</taxon>
    </lineage>
</organism>
<reference evidence="3 5" key="1">
    <citation type="journal article" date="2012" name="Nature">
        <title>Algal genomes reveal evolutionary mosaicism and the fate of nucleomorphs.</title>
        <authorList>
            <consortium name="DOE Joint Genome Institute"/>
            <person name="Curtis B.A."/>
            <person name="Tanifuji G."/>
            <person name="Burki F."/>
            <person name="Gruber A."/>
            <person name="Irimia M."/>
            <person name="Maruyama S."/>
            <person name="Arias M.C."/>
            <person name="Ball S.G."/>
            <person name="Gile G.H."/>
            <person name="Hirakawa Y."/>
            <person name="Hopkins J.F."/>
            <person name="Kuo A."/>
            <person name="Rensing S.A."/>
            <person name="Schmutz J."/>
            <person name="Symeonidi A."/>
            <person name="Elias M."/>
            <person name="Eveleigh R.J."/>
            <person name="Herman E.K."/>
            <person name="Klute M.J."/>
            <person name="Nakayama T."/>
            <person name="Obornik M."/>
            <person name="Reyes-Prieto A."/>
            <person name="Armbrust E.V."/>
            <person name="Aves S.J."/>
            <person name="Beiko R.G."/>
            <person name="Coutinho P."/>
            <person name="Dacks J.B."/>
            <person name="Durnford D.G."/>
            <person name="Fast N.M."/>
            <person name="Green B.R."/>
            <person name="Grisdale C.J."/>
            <person name="Hempel F."/>
            <person name="Henrissat B."/>
            <person name="Hoppner M.P."/>
            <person name="Ishida K."/>
            <person name="Kim E."/>
            <person name="Koreny L."/>
            <person name="Kroth P.G."/>
            <person name="Liu Y."/>
            <person name="Malik S.B."/>
            <person name="Maier U.G."/>
            <person name="McRose D."/>
            <person name="Mock T."/>
            <person name="Neilson J.A."/>
            <person name="Onodera N.T."/>
            <person name="Poole A.M."/>
            <person name="Pritham E.J."/>
            <person name="Richards T.A."/>
            <person name="Rocap G."/>
            <person name="Roy S.W."/>
            <person name="Sarai C."/>
            <person name="Schaack S."/>
            <person name="Shirato S."/>
            <person name="Slamovits C.H."/>
            <person name="Spencer D.F."/>
            <person name="Suzuki S."/>
            <person name="Worden A.Z."/>
            <person name="Zauner S."/>
            <person name="Barry K."/>
            <person name="Bell C."/>
            <person name="Bharti A.K."/>
            <person name="Crow J.A."/>
            <person name="Grimwood J."/>
            <person name="Kramer R."/>
            <person name="Lindquist E."/>
            <person name="Lucas S."/>
            <person name="Salamov A."/>
            <person name="McFadden G.I."/>
            <person name="Lane C.E."/>
            <person name="Keeling P.J."/>
            <person name="Gray M.W."/>
            <person name="Grigoriev I.V."/>
            <person name="Archibald J.M."/>
        </authorList>
    </citation>
    <scope>NUCLEOTIDE SEQUENCE</scope>
    <source>
        <strain evidence="3 5">CCMP2712</strain>
    </source>
</reference>
<dbReference type="PaxDb" id="55529-EKX43326"/>
<keyword evidence="2" id="KW-0732">Signal</keyword>
<feature type="signal peptide" evidence="2">
    <location>
        <begin position="1"/>
        <end position="22"/>
    </location>
</feature>
<evidence type="ECO:0000313" key="3">
    <source>
        <dbReference type="EMBL" id="EKX43326.1"/>
    </source>
</evidence>
<feature type="chain" id="PRO_5008770836" evidence="2">
    <location>
        <begin position="23"/>
        <end position="127"/>
    </location>
</feature>
<evidence type="ECO:0000313" key="5">
    <source>
        <dbReference type="Proteomes" id="UP000011087"/>
    </source>
</evidence>
<dbReference type="RefSeq" id="XP_005830306.1">
    <property type="nucleotide sequence ID" value="XM_005830249.1"/>
</dbReference>
<evidence type="ECO:0000313" key="4">
    <source>
        <dbReference type="EnsemblProtists" id="EKX43326"/>
    </source>
</evidence>
<dbReference type="EMBL" id="JH993011">
    <property type="protein sequence ID" value="EKX43326.1"/>
    <property type="molecule type" value="Genomic_DNA"/>
</dbReference>
<feature type="compositionally biased region" description="Basic and acidic residues" evidence="1">
    <location>
        <begin position="66"/>
        <end position="76"/>
    </location>
</feature>
<sequence>MHSKIALALALLGISRFEVAAGSSLKMTITTPKTSQGPAQVGMVLLPASYCHRLRGGGDEGVENADLEKRWTNDKQQSMKERIQQYESLLNADTDAIQEMKDEMEAMREYMKTKLEIAASETKELKK</sequence>
<dbReference type="Proteomes" id="UP000011087">
    <property type="component" value="Unassembled WGS sequence"/>
</dbReference>
<protein>
    <submittedName>
        <fullName evidence="3 4">Uncharacterized protein</fullName>
    </submittedName>
</protein>
<gene>
    <name evidence="3" type="ORF">GUITHDRAFT_153321</name>
</gene>
<dbReference type="AlphaFoldDB" id="L1J4A8"/>
<dbReference type="EnsemblProtists" id="EKX43326">
    <property type="protein sequence ID" value="EKX43326"/>
    <property type="gene ID" value="GUITHDRAFT_153321"/>
</dbReference>
<name>L1J4A8_GUITC</name>
<reference evidence="5" key="2">
    <citation type="submission" date="2012-11" db="EMBL/GenBank/DDBJ databases">
        <authorList>
            <person name="Kuo A."/>
            <person name="Curtis B.A."/>
            <person name="Tanifuji G."/>
            <person name="Burki F."/>
            <person name="Gruber A."/>
            <person name="Irimia M."/>
            <person name="Maruyama S."/>
            <person name="Arias M.C."/>
            <person name="Ball S.G."/>
            <person name="Gile G.H."/>
            <person name="Hirakawa Y."/>
            <person name="Hopkins J.F."/>
            <person name="Rensing S.A."/>
            <person name="Schmutz J."/>
            <person name="Symeonidi A."/>
            <person name="Elias M."/>
            <person name="Eveleigh R.J."/>
            <person name="Herman E.K."/>
            <person name="Klute M.J."/>
            <person name="Nakayama T."/>
            <person name="Obornik M."/>
            <person name="Reyes-Prieto A."/>
            <person name="Armbrust E.V."/>
            <person name="Aves S.J."/>
            <person name="Beiko R.G."/>
            <person name="Coutinho P."/>
            <person name="Dacks J.B."/>
            <person name="Durnford D.G."/>
            <person name="Fast N.M."/>
            <person name="Green B.R."/>
            <person name="Grisdale C."/>
            <person name="Hempe F."/>
            <person name="Henrissat B."/>
            <person name="Hoppner M.P."/>
            <person name="Ishida K.-I."/>
            <person name="Kim E."/>
            <person name="Koreny L."/>
            <person name="Kroth P.G."/>
            <person name="Liu Y."/>
            <person name="Malik S.-B."/>
            <person name="Maier U.G."/>
            <person name="McRose D."/>
            <person name="Mock T."/>
            <person name="Neilson J.A."/>
            <person name="Onodera N.T."/>
            <person name="Poole A.M."/>
            <person name="Pritham E.J."/>
            <person name="Richards T.A."/>
            <person name="Rocap G."/>
            <person name="Roy S.W."/>
            <person name="Sarai C."/>
            <person name="Schaack S."/>
            <person name="Shirato S."/>
            <person name="Slamovits C.H."/>
            <person name="Spencer D.F."/>
            <person name="Suzuki S."/>
            <person name="Worden A.Z."/>
            <person name="Zauner S."/>
            <person name="Barry K."/>
            <person name="Bell C."/>
            <person name="Bharti A.K."/>
            <person name="Crow J.A."/>
            <person name="Grimwood J."/>
            <person name="Kramer R."/>
            <person name="Lindquist E."/>
            <person name="Lucas S."/>
            <person name="Salamov A."/>
            <person name="McFadden G.I."/>
            <person name="Lane C.E."/>
            <person name="Keeling P.J."/>
            <person name="Gray M.W."/>
            <person name="Grigoriev I.V."/>
            <person name="Archibald J.M."/>
        </authorList>
    </citation>
    <scope>NUCLEOTIDE SEQUENCE</scope>
    <source>
        <strain evidence="5">CCMP2712</strain>
    </source>
</reference>
<dbReference type="HOGENOM" id="CLU_1976355_0_0_1"/>
<accession>L1J4A8</accession>
<dbReference type="KEGG" id="gtt:GUITHDRAFT_153321"/>
<evidence type="ECO:0000256" key="2">
    <source>
        <dbReference type="SAM" id="SignalP"/>
    </source>
</evidence>
<dbReference type="GeneID" id="17299982"/>
<feature type="non-terminal residue" evidence="3">
    <location>
        <position position="127"/>
    </location>
</feature>
<keyword evidence="5" id="KW-1185">Reference proteome</keyword>
<proteinExistence type="predicted"/>